<sequence>MLEFKSGTRILFSYESPVAVFVPNEGYEQTNQFISRTTLKHIQKWVGKEPCRIVSQEAIARRFNDQIGKHTPEEDDDSGR</sequence>
<dbReference type="Pfam" id="PF26096">
    <property type="entry name" value="DUF8033"/>
    <property type="match status" value="1"/>
</dbReference>
<reference evidence="2 3" key="1">
    <citation type="submission" date="2021-07" db="EMBL/GenBank/DDBJ databases">
        <title>Paraburkholderia edwinii protects Aspergillus sp. from phenazines by acting as a toxin sponge.</title>
        <authorList>
            <person name="Dahlstrom K.M."/>
            <person name="Newman D.K."/>
        </authorList>
    </citation>
    <scope>NUCLEOTIDE SEQUENCE [LARGE SCALE GENOMIC DNA]</scope>
    <source>
        <strain evidence="2 3">Pe01</strain>
    </source>
</reference>
<name>A0ABX8UTA9_9BURK</name>
<evidence type="ECO:0000313" key="3">
    <source>
        <dbReference type="Proteomes" id="UP000826462"/>
    </source>
</evidence>
<dbReference type="EMBL" id="CP080095">
    <property type="protein sequence ID" value="QYD70118.1"/>
    <property type="molecule type" value="Genomic_DNA"/>
</dbReference>
<organism evidence="2 3">
    <name type="scientific">Paraburkholderia edwinii</name>
    <dbReference type="NCBI Taxonomy" id="2861782"/>
    <lineage>
        <taxon>Bacteria</taxon>
        <taxon>Pseudomonadati</taxon>
        <taxon>Pseudomonadota</taxon>
        <taxon>Betaproteobacteria</taxon>
        <taxon>Burkholderiales</taxon>
        <taxon>Burkholderiaceae</taxon>
        <taxon>Paraburkholderia</taxon>
    </lineage>
</organism>
<gene>
    <name evidence="2" type="ORF">KZJ38_07360</name>
</gene>
<feature type="domain" description="DUF8033" evidence="1">
    <location>
        <begin position="6"/>
        <end position="59"/>
    </location>
</feature>
<keyword evidence="3" id="KW-1185">Reference proteome</keyword>
<proteinExistence type="predicted"/>
<dbReference type="RefSeq" id="WP_219799445.1">
    <property type="nucleotide sequence ID" value="NZ_CP080095.1"/>
</dbReference>
<dbReference type="InterPro" id="IPR058346">
    <property type="entry name" value="DUF8033"/>
</dbReference>
<evidence type="ECO:0000259" key="1">
    <source>
        <dbReference type="Pfam" id="PF26096"/>
    </source>
</evidence>
<accession>A0ABX8UTA9</accession>
<evidence type="ECO:0000313" key="2">
    <source>
        <dbReference type="EMBL" id="QYD70118.1"/>
    </source>
</evidence>
<dbReference type="Proteomes" id="UP000826462">
    <property type="component" value="Chromosome 1"/>
</dbReference>
<protein>
    <recommendedName>
        <fullName evidence="1">DUF8033 domain-containing protein</fullName>
    </recommendedName>
</protein>